<keyword evidence="2" id="KW-0472">Membrane</keyword>
<feature type="compositionally biased region" description="Basic and acidic residues" evidence="1">
    <location>
        <begin position="323"/>
        <end position="338"/>
    </location>
</feature>
<feature type="compositionally biased region" description="Polar residues" evidence="1">
    <location>
        <begin position="129"/>
        <end position="151"/>
    </location>
</feature>
<accession>A0ABQ7S7K4</accession>
<feature type="compositionally biased region" description="Low complexity" evidence="1">
    <location>
        <begin position="282"/>
        <end position="295"/>
    </location>
</feature>
<gene>
    <name evidence="3" type="ORF">GZH46_02135</name>
</gene>
<keyword evidence="2" id="KW-0812">Transmembrane</keyword>
<keyword evidence="4" id="KW-1185">Reference proteome</keyword>
<name>A0ABQ7S7K4_9ACAR</name>
<comment type="caution">
    <text evidence="3">The sequence shown here is derived from an EMBL/GenBank/DDBJ whole genome shotgun (WGS) entry which is preliminary data.</text>
</comment>
<sequence>ETYVDKFTNTKVSTLHQQRDCKINSQKIYTTELTEIYNTNSQKNKMSKLIIRQLATLTLLALVAVNLASAGQGCPFDNGSCQEYCATQGCHVGYCGHFAWIQCICRKCGTEWSGPSWYDKVRNRGAASNSTEVAATDASTTLSNNQNSEQGGTEAISDESAERILFDFIQNSSPREGRLNDMNTDNNNDNSSTTATTGNIGKDTDIVITPPVKEQSGFVIASASHPNQDTVIVKTGTDSSSTDGQQKFDIVNDIIMRLKPLMNKNVNERISYRVPLTYATHKSSASSTASTAKTTNIDDGQDTSNEEDNTLPKEALSSTEVPDVEHPTPKTSRIGDKRASLGLLTNHLAI</sequence>
<protein>
    <submittedName>
        <fullName evidence="3">Uncharacterized protein</fullName>
    </submittedName>
</protein>
<evidence type="ECO:0000313" key="4">
    <source>
        <dbReference type="Proteomes" id="UP000825002"/>
    </source>
</evidence>
<evidence type="ECO:0000313" key="3">
    <source>
        <dbReference type="EMBL" id="KAG9509351.1"/>
    </source>
</evidence>
<feature type="region of interest" description="Disordered" evidence="1">
    <location>
        <begin position="173"/>
        <end position="204"/>
    </location>
</feature>
<evidence type="ECO:0000256" key="2">
    <source>
        <dbReference type="SAM" id="Phobius"/>
    </source>
</evidence>
<organism evidence="3 4">
    <name type="scientific">Fragariocoptes setiger</name>
    <dbReference type="NCBI Taxonomy" id="1670756"/>
    <lineage>
        <taxon>Eukaryota</taxon>
        <taxon>Metazoa</taxon>
        <taxon>Ecdysozoa</taxon>
        <taxon>Arthropoda</taxon>
        <taxon>Chelicerata</taxon>
        <taxon>Arachnida</taxon>
        <taxon>Acari</taxon>
        <taxon>Acariformes</taxon>
        <taxon>Trombidiformes</taxon>
        <taxon>Prostigmata</taxon>
        <taxon>Eupodina</taxon>
        <taxon>Eriophyoidea</taxon>
        <taxon>Phytoptidae</taxon>
        <taxon>Fragariocoptes</taxon>
    </lineage>
</organism>
<proteinExistence type="predicted"/>
<feature type="compositionally biased region" description="Acidic residues" evidence="1">
    <location>
        <begin position="299"/>
        <end position="309"/>
    </location>
</feature>
<keyword evidence="2" id="KW-1133">Transmembrane helix</keyword>
<dbReference type="EMBL" id="JAIFTH010000522">
    <property type="protein sequence ID" value="KAG9509351.1"/>
    <property type="molecule type" value="Genomic_DNA"/>
</dbReference>
<reference evidence="3 4" key="1">
    <citation type="submission" date="2020-10" db="EMBL/GenBank/DDBJ databases">
        <authorList>
            <person name="Klimov P.B."/>
            <person name="Dyachkov S.M."/>
            <person name="Chetverikov P.E."/>
        </authorList>
    </citation>
    <scope>NUCLEOTIDE SEQUENCE [LARGE SCALE GENOMIC DNA]</scope>
    <source>
        <strain evidence="3">BMOC 18-1129-001#AD2665</strain>
        <tissue evidence="3">Entire mites</tissue>
    </source>
</reference>
<feature type="region of interest" description="Disordered" evidence="1">
    <location>
        <begin position="129"/>
        <end position="157"/>
    </location>
</feature>
<dbReference type="Proteomes" id="UP000825002">
    <property type="component" value="Unassembled WGS sequence"/>
</dbReference>
<feature type="non-terminal residue" evidence="3">
    <location>
        <position position="1"/>
    </location>
</feature>
<evidence type="ECO:0000256" key="1">
    <source>
        <dbReference type="SAM" id="MobiDB-lite"/>
    </source>
</evidence>
<feature type="transmembrane region" description="Helical" evidence="2">
    <location>
        <begin position="49"/>
        <end position="68"/>
    </location>
</feature>
<feature type="compositionally biased region" description="Low complexity" evidence="1">
    <location>
        <begin position="180"/>
        <end position="199"/>
    </location>
</feature>
<feature type="region of interest" description="Disordered" evidence="1">
    <location>
        <begin position="282"/>
        <end position="338"/>
    </location>
</feature>